<dbReference type="Proteomes" id="UP000076865">
    <property type="component" value="Chromosome"/>
</dbReference>
<sequence length="79" mass="9349">MNDKLKQIANIAKQKTWVSFMHENDPYSLLHWSIAGIYQEPKDVWLLQDEMTFTTTEFATLDEAIQWIKEHLPNVTEIL</sequence>
<dbReference type="KEGG" id="aamy:GFC30_2521"/>
<evidence type="ECO:0000313" key="1">
    <source>
        <dbReference type="EMBL" id="ANB60284.1"/>
    </source>
</evidence>
<evidence type="ECO:0008006" key="3">
    <source>
        <dbReference type="Google" id="ProtNLM"/>
    </source>
</evidence>
<dbReference type="AlphaFoldDB" id="A0A161HU95"/>
<dbReference type="EMBL" id="CP015438">
    <property type="protein sequence ID" value="ANB60284.1"/>
    <property type="molecule type" value="Genomic_DNA"/>
</dbReference>
<accession>A0A161HU95</accession>
<keyword evidence="2" id="KW-1185">Reference proteome</keyword>
<dbReference type="Pfam" id="PF10827">
    <property type="entry name" value="DUF2552"/>
    <property type="match status" value="1"/>
</dbReference>
<dbReference type="InterPro" id="IPR020157">
    <property type="entry name" value="Uncharacterised_YqkC"/>
</dbReference>
<protein>
    <recommendedName>
        <fullName evidence="3">DUF2552 domain-containing protein</fullName>
    </recommendedName>
</protein>
<dbReference type="PATRIC" id="fig|294699.3.peg.2592"/>
<reference evidence="1 2" key="1">
    <citation type="journal article" date="2006" name="Syst. Appl. Microbiol.">
        <title>Anoxybacillus amylolyticus sp. nov., a thermophilic amylase producing bacterium isolated from Mount Rittmann (Antarctica).</title>
        <authorList>
            <person name="Poli A."/>
            <person name="Esposito E."/>
            <person name="Lama L."/>
            <person name="Orlando P."/>
            <person name="Nicolaus G."/>
            <person name="de Appolonia F."/>
            <person name="Gambacorta A."/>
            <person name="Nicolaus B."/>
        </authorList>
    </citation>
    <scope>NUCLEOTIDE SEQUENCE [LARGE SCALE GENOMIC DNA]</scope>
    <source>
        <strain evidence="1 2">DSM 15939</strain>
    </source>
</reference>
<evidence type="ECO:0000313" key="2">
    <source>
        <dbReference type="Proteomes" id="UP000076865"/>
    </source>
</evidence>
<dbReference type="RefSeq" id="WP_066326019.1">
    <property type="nucleotide sequence ID" value="NZ_CP015438.1"/>
</dbReference>
<dbReference type="OrthoDB" id="2893663at2"/>
<organism evidence="1 2">
    <name type="scientific">Anoxybacteroides amylolyticum</name>
    <dbReference type="NCBI Taxonomy" id="294699"/>
    <lineage>
        <taxon>Bacteria</taxon>
        <taxon>Bacillati</taxon>
        <taxon>Bacillota</taxon>
        <taxon>Bacilli</taxon>
        <taxon>Bacillales</taxon>
        <taxon>Anoxybacillaceae</taxon>
        <taxon>Anoxybacteroides</taxon>
    </lineage>
</organism>
<proteinExistence type="predicted"/>
<name>A0A161HU95_9BACL</name>
<gene>
    <name evidence="1" type="ORF">GFC30_2521</name>
</gene>